<dbReference type="SUPFAM" id="SSF46689">
    <property type="entry name" value="Homeodomain-like"/>
    <property type="match status" value="2"/>
</dbReference>
<dbReference type="EMBL" id="KK116622">
    <property type="protein sequence ID" value="KFM68266.1"/>
    <property type="molecule type" value="Genomic_DNA"/>
</dbReference>
<accession>A0A087TT27</accession>
<dbReference type="PANTHER" id="PTHR19303:SF69">
    <property type="entry name" value="MAJOR CENTROMERE AUTOANTIGEN B"/>
    <property type="match status" value="1"/>
</dbReference>
<reference evidence="5 6" key="1">
    <citation type="submission" date="2013-11" db="EMBL/GenBank/DDBJ databases">
        <title>Genome sequencing of Stegodyphus mimosarum.</title>
        <authorList>
            <person name="Bechsgaard J."/>
        </authorList>
    </citation>
    <scope>NUCLEOTIDE SEQUENCE [LARGE SCALE GENOMIC DNA]</scope>
</reference>
<dbReference type="OMA" id="QPRCFRS"/>
<dbReference type="PANTHER" id="PTHR19303">
    <property type="entry name" value="TRANSPOSON"/>
    <property type="match status" value="1"/>
</dbReference>
<evidence type="ECO:0000259" key="4">
    <source>
        <dbReference type="PROSITE" id="PS51253"/>
    </source>
</evidence>
<gene>
    <name evidence="5" type="ORF">X975_12415</name>
</gene>
<organism evidence="5 6">
    <name type="scientific">Stegodyphus mimosarum</name>
    <name type="common">African social velvet spider</name>
    <dbReference type="NCBI Taxonomy" id="407821"/>
    <lineage>
        <taxon>Eukaryota</taxon>
        <taxon>Metazoa</taxon>
        <taxon>Ecdysozoa</taxon>
        <taxon>Arthropoda</taxon>
        <taxon>Chelicerata</taxon>
        <taxon>Arachnida</taxon>
        <taxon>Araneae</taxon>
        <taxon>Araneomorphae</taxon>
        <taxon>Entelegynae</taxon>
        <taxon>Eresoidea</taxon>
        <taxon>Eresidae</taxon>
        <taxon>Stegodyphus</taxon>
    </lineage>
</organism>
<comment type="subcellular location">
    <subcellularLocation>
        <location evidence="1">Nucleus</location>
    </subcellularLocation>
</comment>
<dbReference type="Pfam" id="PF03184">
    <property type="entry name" value="DDE_1"/>
    <property type="match status" value="1"/>
</dbReference>
<dbReference type="InterPro" id="IPR009057">
    <property type="entry name" value="Homeodomain-like_sf"/>
</dbReference>
<evidence type="ECO:0000313" key="6">
    <source>
        <dbReference type="Proteomes" id="UP000054359"/>
    </source>
</evidence>
<dbReference type="InterPro" id="IPR004875">
    <property type="entry name" value="DDE_SF_endonuclease_dom"/>
</dbReference>
<evidence type="ECO:0000313" key="5">
    <source>
        <dbReference type="EMBL" id="KFM68266.1"/>
    </source>
</evidence>
<feature type="non-terminal residue" evidence="5">
    <location>
        <position position="453"/>
    </location>
</feature>
<evidence type="ECO:0000256" key="3">
    <source>
        <dbReference type="ARBA" id="ARBA00023242"/>
    </source>
</evidence>
<keyword evidence="2" id="KW-0238">DNA-binding</keyword>
<dbReference type="Gene3D" id="1.10.10.60">
    <property type="entry name" value="Homeodomain-like"/>
    <property type="match status" value="2"/>
</dbReference>
<evidence type="ECO:0000256" key="1">
    <source>
        <dbReference type="ARBA" id="ARBA00004123"/>
    </source>
</evidence>
<keyword evidence="3" id="KW-0539">Nucleus</keyword>
<dbReference type="Pfam" id="PF04218">
    <property type="entry name" value="CENP-B_N"/>
    <property type="match status" value="1"/>
</dbReference>
<dbReference type="OrthoDB" id="6430249at2759"/>
<dbReference type="GO" id="GO:0003677">
    <property type="term" value="F:DNA binding"/>
    <property type="evidence" value="ECO:0007669"/>
    <property type="project" value="UniProtKB-KW"/>
</dbReference>
<dbReference type="InterPro" id="IPR006600">
    <property type="entry name" value="HTH_CenpB_DNA-bd_dom"/>
</dbReference>
<dbReference type="InterPro" id="IPR050863">
    <property type="entry name" value="CenT-Element_Derived"/>
</dbReference>
<dbReference type="STRING" id="407821.A0A087TT27"/>
<protein>
    <submittedName>
        <fullName evidence="5">Major centromere autoantigen B</fullName>
    </submittedName>
</protein>
<dbReference type="Proteomes" id="UP000054359">
    <property type="component" value="Unassembled WGS sequence"/>
</dbReference>
<dbReference type="Pfam" id="PF03221">
    <property type="entry name" value="HTH_Tnp_Tc5"/>
    <property type="match status" value="1"/>
</dbReference>
<dbReference type="PROSITE" id="PS51253">
    <property type="entry name" value="HTH_CENPB"/>
    <property type="match status" value="1"/>
</dbReference>
<dbReference type="AlphaFoldDB" id="A0A087TT27"/>
<dbReference type="GO" id="GO:0005634">
    <property type="term" value="C:nucleus"/>
    <property type="evidence" value="ECO:0007669"/>
    <property type="project" value="UniProtKB-SubCell"/>
</dbReference>
<dbReference type="InterPro" id="IPR007889">
    <property type="entry name" value="HTH_Psq"/>
</dbReference>
<proteinExistence type="predicted"/>
<keyword evidence="6" id="KW-1185">Reference proteome</keyword>
<evidence type="ECO:0000256" key="2">
    <source>
        <dbReference type="ARBA" id="ARBA00023125"/>
    </source>
</evidence>
<dbReference type="SMART" id="SM00674">
    <property type="entry name" value="CENPB"/>
    <property type="match status" value="1"/>
</dbReference>
<sequence length="453" mass="52239">MMSYKVKNVRTVQERLLIIQEAEKNPHEKRVDLAKRLNLAPSTLNSILAKKDMVKKQYEKLGNLSTKRKTNKESKYAELENILYDWYQQLQLYNIPVDGSIVREKAKQIASDINITDFKASNGWISRFKNRHGLVFKKLACEKATRETDIAEVSADIIKDYAAKDIYSADETALFYRCFPDETPVVQDRMCRDGKLCCQRITVLLCANSDGSHKLEPLVIGKSSNPKCLKGIQTFPVKYKSNSKALMTVTVFQEFLTTLNTAMKAQGRKILLFVHNCESHSLNGLNLNHIKVVTYPSNDMKTPLSTDILTYFKQNYRKLLVQKAVCYMNVGIYNRENLNINLLEAMHFILAAWQRVTPISIKNSFTKCIYGFKEQAELHRYHPEVLSEASAELDTDFLDWYKFSEQKIDFETYVNCDKNIITCEADMISDLCDETDTVKEEDDDYDDNHEPEP</sequence>
<name>A0A087TT27_STEMI</name>
<feature type="domain" description="HTH CENPB-type" evidence="4">
    <location>
        <begin position="67"/>
        <end position="138"/>
    </location>
</feature>